<comment type="caution">
    <text evidence="6">The sequence shown here is derived from an EMBL/GenBank/DDBJ whole genome shotgun (WGS) entry which is preliminary data.</text>
</comment>
<dbReference type="AlphaFoldDB" id="A0A699ZPI3"/>
<keyword evidence="3" id="KW-0235">DNA replication</keyword>
<gene>
    <name evidence="6" type="ORF">HaLaN_14495</name>
</gene>
<organism evidence="6 7">
    <name type="scientific">Haematococcus lacustris</name>
    <name type="common">Green alga</name>
    <name type="synonym">Haematococcus pluvialis</name>
    <dbReference type="NCBI Taxonomy" id="44745"/>
    <lineage>
        <taxon>Eukaryota</taxon>
        <taxon>Viridiplantae</taxon>
        <taxon>Chlorophyta</taxon>
        <taxon>core chlorophytes</taxon>
        <taxon>Chlorophyceae</taxon>
        <taxon>CS clade</taxon>
        <taxon>Chlamydomonadales</taxon>
        <taxon>Haematococcaceae</taxon>
        <taxon>Haematococcus</taxon>
    </lineage>
</organism>
<dbReference type="GO" id="GO:0006270">
    <property type="term" value="P:DNA replication initiation"/>
    <property type="evidence" value="ECO:0007669"/>
    <property type="project" value="InterPro"/>
</dbReference>
<protein>
    <submittedName>
        <fullName evidence="6">Uncharacterized protein</fullName>
    </submittedName>
</protein>
<dbReference type="InterPro" id="IPR003874">
    <property type="entry name" value="CDC45"/>
</dbReference>
<dbReference type="Pfam" id="PF02724">
    <property type="entry name" value="CDC45"/>
    <property type="match status" value="1"/>
</dbReference>
<evidence type="ECO:0000256" key="1">
    <source>
        <dbReference type="ARBA" id="ARBA00004123"/>
    </source>
</evidence>
<accession>A0A699ZPI3</accession>
<name>A0A699ZPI3_HAELA</name>
<keyword evidence="5" id="KW-0131">Cell cycle</keyword>
<feature type="non-terminal residue" evidence="6">
    <location>
        <position position="1"/>
    </location>
</feature>
<evidence type="ECO:0000256" key="3">
    <source>
        <dbReference type="ARBA" id="ARBA00022705"/>
    </source>
</evidence>
<dbReference type="GO" id="GO:0003682">
    <property type="term" value="F:chromatin binding"/>
    <property type="evidence" value="ECO:0007669"/>
    <property type="project" value="TreeGrafter"/>
</dbReference>
<evidence type="ECO:0000256" key="4">
    <source>
        <dbReference type="ARBA" id="ARBA00023242"/>
    </source>
</evidence>
<evidence type="ECO:0000256" key="2">
    <source>
        <dbReference type="ARBA" id="ARBA00010727"/>
    </source>
</evidence>
<dbReference type="PANTHER" id="PTHR10507:SF0">
    <property type="entry name" value="CELL DIVISION CONTROL PROTEIN 45 HOMOLOG"/>
    <property type="match status" value="1"/>
</dbReference>
<dbReference type="Proteomes" id="UP000485058">
    <property type="component" value="Unassembled WGS sequence"/>
</dbReference>
<comment type="similarity">
    <text evidence="2">Belongs to the CDC45 family.</text>
</comment>
<keyword evidence="4" id="KW-0539">Nucleus</keyword>
<dbReference type="GO" id="GO:0031261">
    <property type="term" value="C:DNA replication preinitiation complex"/>
    <property type="evidence" value="ECO:0007669"/>
    <property type="project" value="TreeGrafter"/>
</dbReference>
<dbReference type="PANTHER" id="PTHR10507">
    <property type="entry name" value="CDC45-RELATED PROTEIN"/>
    <property type="match status" value="1"/>
</dbReference>
<evidence type="ECO:0000313" key="7">
    <source>
        <dbReference type="Proteomes" id="UP000485058"/>
    </source>
</evidence>
<keyword evidence="7" id="KW-1185">Reference proteome</keyword>
<comment type="subcellular location">
    <subcellularLocation>
        <location evidence="1">Nucleus</location>
    </subcellularLocation>
</comment>
<dbReference type="GO" id="GO:0003697">
    <property type="term" value="F:single-stranded DNA binding"/>
    <property type="evidence" value="ECO:0007669"/>
    <property type="project" value="TreeGrafter"/>
</dbReference>
<evidence type="ECO:0000313" key="6">
    <source>
        <dbReference type="EMBL" id="GFH17792.1"/>
    </source>
</evidence>
<proteinExistence type="inferred from homology"/>
<dbReference type="GO" id="GO:0003688">
    <property type="term" value="F:DNA replication origin binding"/>
    <property type="evidence" value="ECO:0007669"/>
    <property type="project" value="TreeGrafter"/>
</dbReference>
<feature type="non-terminal residue" evidence="6">
    <location>
        <position position="148"/>
    </location>
</feature>
<dbReference type="EMBL" id="BLLF01001202">
    <property type="protein sequence ID" value="GFH17792.1"/>
    <property type="molecule type" value="Genomic_DNA"/>
</dbReference>
<sequence length="148" mass="16814">KGRSNVHLMLAAMNVPLQQRTAEFGSMRPEVYPHVLSRFKDISSRFGLLWEALRYEGFEVRYKNDFRVLASDYVLALTALLGRPRDELNTEQDAFRAAFDCLMPHKQDGIEALKQGMERAKRVAMAVVRDGGLLVSQHAVHGHKDQGF</sequence>
<reference evidence="6 7" key="1">
    <citation type="submission" date="2020-02" db="EMBL/GenBank/DDBJ databases">
        <title>Draft genome sequence of Haematococcus lacustris strain NIES-144.</title>
        <authorList>
            <person name="Morimoto D."/>
            <person name="Nakagawa S."/>
            <person name="Yoshida T."/>
            <person name="Sawayama S."/>
        </authorList>
    </citation>
    <scope>NUCLEOTIDE SEQUENCE [LARGE SCALE GENOMIC DNA]</scope>
    <source>
        <strain evidence="6 7">NIES-144</strain>
    </source>
</reference>
<dbReference type="GO" id="GO:0000727">
    <property type="term" value="P:double-strand break repair via break-induced replication"/>
    <property type="evidence" value="ECO:0007669"/>
    <property type="project" value="TreeGrafter"/>
</dbReference>
<dbReference type="GO" id="GO:1902977">
    <property type="term" value="P:mitotic DNA replication preinitiation complex assembly"/>
    <property type="evidence" value="ECO:0007669"/>
    <property type="project" value="TreeGrafter"/>
</dbReference>
<evidence type="ECO:0000256" key="5">
    <source>
        <dbReference type="ARBA" id="ARBA00023306"/>
    </source>
</evidence>